<dbReference type="InterPro" id="IPR029058">
    <property type="entry name" value="AB_hydrolase_fold"/>
</dbReference>
<dbReference type="Gene3D" id="3.40.50.1820">
    <property type="entry name" value="alpha/beta hydrolase"/>
    <property type="match status" value="1"/>
</dbReference>
<dbReference type="InterPro" id="IPR050309">
    <property type="entry name" value="Type-B_Carboxylest/Lipase"/>
</dbReference>
<evidence type="ECO:0000259" key="4">
    <source>
        <dbReference type="Pfam" id="PF00135"/>
    </source>
</evidence>
<accession>E8NDY5</accession>
<dbReference type="Proteomes" id="UP000008975">
    <property type="component" value="Chromosome"/>
</dbReference>
<evidence type="ECO:0000313" key="6">
    <source>
        <dbReference type="Proteomes" id="UP000008975"/>
    </source>
</evidence>
<evidence type="ECO:0000256" key="2">
    <source>
        <dbReference type="ARBA" id="ARBA00022801"/>
    </source>
</evidence>
<dbReference type="HOGENOM" id="CLU_006586_16_4_11"/>
<sequence>MDAAVLATTSRGRLRGFRRGSTAVFLGIPFAQPPVGPLRFAAPVPVEPWEGERDATAYGPTAQRGDAGITLIPEPSVPGDATLNVNVFTPADRDPDATLPVLVWIHGGGYTSGSPASRWYDGDAFARDGVITVVISYRIGFDGFGLIEGAPSNRGLRDQIAALEWVRDEIGAFGGDPARVTVAGQSAGGGSVLALMASPAASGLFRGAMAISPAIGAVAVDAARGFAARLASLAGVAADRAGFASVPEERLIELQKAAGKPPRGRALASLTALLDDGLPLGPVIDGDVLPRHPLEVLGEEPSVPLVIGSTDDEFTMLTARYRAVLRFVPVSLALAVLGLGRSRRRAYLERTWRRGTAAVLGGYATDRVIRTMVLRVARARMDAGSAGATPSWEGDGMNGSTPATWVYRFAWPSPVFGDACHCLDVPFWFDHLDADGVTAIAGDAPPHDLAAQLHGAAVAFVRDGDPGWPTWDATGRRARVFDAPASVPSVESDAYAEVAPLV</sequence>
<reference key="2">
    <citation type="submission" date="2011-02" db="EMBL/GenBank/DDBJ databases">
        <title>Genome sequence of Microbacterium testaceum StLB037.</title>
        <authorList>
            <person name="Morohoshi T."/>
            <person name="Wang W.Z."/>
            <person name="Someya N."/>
            <person name="Ikeda T."/>
        </authorList>
    </citation>
    <scope>NUCLEOTIDE SEQUENCE</scope>
    <source>
        <strain>StLB037</strain>
    </source>
</reference>
<dbReference type="PANTHER" id="PTHR11559">
    <property type="entry name" value="CARBOXYLESTERASE"/>
    <property type="match status" value="1"/>
</dbReference>
<dbReference type="Pfam" id="PF00135">
    <property type="entry name" value="COesterase"/>
    <property type="match status" value="1"/>
</dbReference>
<reference evidence="5 6" key="1">
    <citation type="journal article" date="2011" name="J. Bacteriol.">
        <title>Genome sequence of Microbacterium testaceum StLB037, an N-acylhomoserine lactone-degrading bacterium isolated from potato leaves.</title>
        <authorList>
            <person name="Morohoshi T."/>
            <person name="Wang W.-Z."/>
            <person name="Someya N."/>
            <person name="Ikeda T."/>
        </authorList>
    </citation>
    <scope>NUCLEOTIDE SEQUENCE [LARGE SCALE GENOMIC DNA]</scope>
    <source>
        <strain evidence="5 6">StLB037</strain>
    </source>
</reference>
<dbReference type="OrthoDB" id="3199405at2"/>
<organism evidence="5 6">
    <name type="scientific">Microbacterium testaceum (strain StLB037)</name>
    <dbReference type="NCBI Taxonomy" id="979556"/>
    <lineage>
        <taxon>Bacteria</taxon>
        <taxon>Bacillati</taxon>
        <taxon>Actinomycetota</taxon>
        <taxon>Actinomycetes</taxon>
        <taxon>Micrococcales</taxon>
        <taxon>Microbacteriaceae</taxon>
        <taxon>Microbacterium</taxon>
    </lineage>
</organism>
<dbReference type="SUPFAM" id="SSF53474">
    <property type="entry name" value="alpha/beta-Hydrolases"/>
    <property type="match status" value="1"/>
</dbReference>
<dbReference type="InterPro" id="IPR002018">
    <property type="entry name" value="CarbesteraseB"/>
</dbReference>
<dbReference type="EMBL" id="AP012052">
    <property type="protein sequence ID" value="BAJ75030.1"/>
    <property type="molecule type" value="Genomic_DNA"/>
</dbReference>
<dbReference type="RefSeq" id="WP_013585155.1">
    <property type="nucleotide sequence ID" value="NC_015125.1"/>
</dbReference>
<protein>
    <recommendedName>
        <fullName evidence="3">Carboxylic ester hydrolase</fullName>
        <ecNumber evidence="3">3.1.1.-</ecNumber>
    </recommendedName>
</protein>
<proteinExistence type="inferred from homology"/>
<evidence type="ECO:0000256" key="1">
    <source>
        <dbReference type="ARBA" id="ARBA00005964"/>
    </source>
</evidence>
<evidence type="ECO:0000256" key="3">
    <source>
        <dbReference type="RuleBase" id="RU361235"/>
    </source>
</evidence>
<dbReference type="PROSITE" id="PS00122">
    <property type="entry name" value="CARBOXYLESTERASE_B_1"/>
    <property type="match status" value="1"/>
</dbReference>
<evidence type="ECO:0000313" key="5">
    <source>
        <dbReference type="EMBL" id="BAJ75030.1"/>
    </source>
</evidence>
<dbReference type="EC" id="3.1.1.-" evidence="3"/>
<keyword evidence="2 3" id="KW-0378">Hydrolase</keyword>
<dbReference type="STRING" id="979556.MTES_2066"/>
<name>E8NDY5_MICTS</name>
<dbReference type="ESTHER" id="micts-e8ndy5">
    <property type="family name" value="Carb_B_Bacteria"/>
</dbReference>
<dbReference type="InterPro" id="IPR019826">
    <property type="entry name" value="Carboxylesterase_B_AS"/>
</dbReference>
<dbReference type="KEGG" id="mts:MTES_2066"/>
<gene>
    <name evidence="5" type="ordered locus">MTES_2066</name>
</gene>
<feature type="domain" description="Carboxylesterase type B" evidence="4">
    <location>
        <begin position="7"/>
        <end position="468"/>
    </location>
</feature>
<dbReference type="GO" id="GO:0016787">
    <property type="term" value="F:hydrolase activity"/>
    <property type="evidence" value="ECO:0007669"/>
    <property type="project" value="UniProtKB-KW"/>
</dbReference>
<dbReference type="eggNOG" id="COG2272">
    <property type="taxonomic scope" value="Bacteria"/>
</dbReference>
<dbReference type="AlphaFoldDB" id="E8NDY5"/>
<comment type="similarity">
    <text evidence="1 3">Belongs to the type-B carboxylesterase/lipase family.</text>
</comment>